<dbReference type="AlphaFoldDB" id="A0A0D0CFT1"/>
<keyword evidence="2" id="KW-1185">Reference proteome</keyword>
<dbReference type="HOGENOM" id="CLU_2655240_0_0_1"/>
<evidence type="ECO:0000313" key="2">
    <source>
        <dbReference type="Proteomes" id="UP000054538"/>
    </source>
</evidence>
<proteinExistence type="predicted"/>
<reference evidence="1 2" key="1">
    <citation type="submission" date="2014-04" db="EMBL/GenBank/DDBJ databases">
        <authorList>
            <consortium name="DOE Joint Genome Institute"/>
            <person name="Kuo A."/>
            <person name="Kohler A."/>
            <person name="Jargeat P."/>
            <person name="Nagy L.G."/>
            <person name="Floudas D."/>
            <person name="Copeland A."/>
            <person name="Barry K.W."/>
            <person name="Cichocki N."/>
            <person name="Veneault-Fourrey C."/>
            <person name="LaButti K."/>
            <person name="Lindquist E.A."/>
            <person name="Lipzen A."/>
            <person name="Lundell T."/>
            <person name="Morin E."/>
            <person name="Murat C."/>
            <person name="Sun H."/>
            <person name="Tunlid A."/>
            <person name="Henrissat B."/>
            <person name="Grigoriev I.V."/>
            <person name="Hibbett D.S."/>
            <person name="Martin F."/>
            <person name="Nordberg H.P."/>
            <person name="Cantor M.N."/>
            <person name="Hua S.X."/>
        </authorList>
    </citation>
    <scope>NUCLEOTIDE SEQUENCE [LARGE SCALE GENOMIC DNA]</scope>
    <source>
        <strain evidence="1 2">Ve08.2h10</strain>
    </source>
</reference>
<sequence>LVDYIHHHLPSPACAEIVNLWLQHYNTISQCPDLWDLFQIYLCYDICLCVHYVNPENSLSPAIWQEAVWCQIIDAY</sequence>
<feature type="non-terminal residue" evidence="1">
    <location>
        <position position="1"/>
    </location>
</feature>
<organism evidence="1 2">
    <name type="scientific">Paxillus rubicundulus Ve08.2h10</name>
    <dbReference type="NCBI Taxonomy" id="930991"/>
    <lineage>
        <taxon>Eukaryota</taxon>
        <taxon>Fungi</taxon>
        <taxon>Dikarya</taxon>
        <taxon>Basidiomycota</taxon>
        <taxon>Agaricomycotina</taxon>
        <taxon>Agaricomycetes</taxon>
        <taxon>Agaricomycetidae</taxon>
        <taxon>Boletales</taxon>
        <taxon>Paxilineae</taxon>
        <taxon>Paxillaceae</taxon>
        <taxon>Paxillus</taxon>
    </lineage>
</organism>
<accession>A0A0D0CFT1</accession>
<feature type="non-terminal residue" evidence="1">
    <location>
        <position position="76"/>
    </location>
</feature>
<dbReference type="OrthoDB" id="2689990at2759"/>
<dbReference type="EMBL" id="KN825770">
    <property type="protein sequence ID" value="KIK81587.1"/>
    <property type="molecule type" value="Genomic_DNA"/>
</dbReference>
<reference evidence="2" key="2">
    <citation type="submission" date="2015-01" db="EMBL/GenBank/DDBJ databases">
        <title>Evolutionary Origins and Diversification of the Mycorrhizal Mutualists.</title>
        <authorList>
            <consortium name="DOE Joint Genome Institute"/>
            <consortium name="Mycorrhizal Genomics Consortium"/>
            <person name="Kohler A."/>
            <person name="Kuo A."/>
            <person name="Nagy L.G."/>
            <person name="Floudas D."/>
            <person name="Copeland A."/>
            <person name="Barry K.W."/>
            <person name="Cichocki N."/>
            <person name="Veneault-Fourrey C."/>
            <person name="LaButti K."/>
            <person name="Lindquist E.A."/>
            <person name="Lipzen A."/>
            <person name="Lundell T."/>
            <person name="Morin E."/>
            <person name="Murat C."/>
            <person name="Riley R."/>
            <person name="Ohm R."/>
            <person name="Sun H."/>
            <person name="Tunlid A."/>
            <person name="Henrissat B."/>
            <person name="Grigoriev I.V."/>
            <person name="Hibbett D.S."/>
            <person name="Martin F."/>
        </authorList>
    </citation>
    <scope>NUCLEOTIDE SEQUENCE [LARGE SCALE GENOMIC DNA]</scope>
    <source>
        <strain evidence="2">Ve08.2h10</strain>
    </source>
</reference>
<dbReference type="Proteomes" id="UP000054538">
    <property type="component" value="Unassembled WGS sequence"/>
</dbReference>
<evidence type="ECO:0000313" key="1">
    <source>
        <dbReference type="EMBL" id="KIK81587.1"/>
    </source>
</evidence>
<dbReference type="InParanoid" id="A0A0D0CFT1"/>
<gene>
    <name evidence="1" type="ORF">PAXRUDRAFT_79136</name>
</gene>
<protein>
    <submittedName>
        <fullName evidence="1">Uncharacterized protein</fullName>
    </submittedName>
</protein>
<name>A0A0D0CFT1_9AGAM</name>